<dbReference type="Proteomes" id="UP000031104">
    <property type="component" value="Chromosome"/>
</dbReference>
<gene>
    <name evidence="2" type="ORF">SD28_07350</name>
</gene>
<name>A0A0A8E647_9GAMM</name>
<reference evidence="2 3" key="1">
    <citation type="submission" date="2014-12" db="EMBL/GenBank/DDBJ databases">
        <title>Complete genome sequence of Francisella guanzhouensis strain 08HL01032 isolated from air-conditioning system in China.</title>
        <authorList>
            <person name="Svensson D."/>
            <person name="Ohrman C."/>
            <person name="Backman S."/>
            <person name="Karlsson E."/>
            <person name="Nilsson E."/>
            <person name="Bystrom M."/>
            <person name="Larkeryd A."/>
            <person name="Stenberg P."/>
            <person name="Scholtz H.C."/>
            <person name="Forsman M."/>
            <person name="Sjodin A."/>
        </authorList>
    </citation>
    <scope>NUCLEOTIDE SEQUENCE [LARGE SCALE GENOMIC DNA]</scope>
    <source>
        <strain evidence="2 3">08HL01032</strain>
    </source>
</reference>
<keyword evidence="3" id="KW-1185">Reference proteome</keyword>
<evidence type="ECO:0000313" key="3">
    <source>
        <dbReference type="Proteomes" id="UP000031104"/>
    </source>
</evidence>
<protein>
    <recommendedName>
        <fullName evidence="1">DUF4124 domain-containing protein</fullName>
    </recommendedName>
</protein>
<dbReference type="KEGG" id="fgu:SD28_07350"/>
<dbReference type="EMBL" id="CP010427">
    <property type="protein sequence ID" value="AJC49444.1"/>
    <property type="molecule type" value="Genomic_DNA"/>
</dbReference>
<sequence length="204" mass="22651">MRILNKITAGFIIITLTNTLAQAETEVYSWRAENGNVVFSETKPSEDIDYKIINVGQPTVVDTKSPEDSKGDEVVKIEQNDIQKLNNSQLAEENKQVLKENQNDLDIQVTSPADEANIFTKETYIPIKTNPALTANDKPTFIVNGNSVSASFENGYWQIARPTPGKNEIIISGQTADGRNINQVTDSVFYIKNGWLQQSKNTGN</sequence>
<evidence type="ECO:0000259" key="1">
    <source>
        <dbReference type="Pfam" id="PF13511"/>
    </source>
</evidence>
<dbReference type="HOGENOM" id="CLU_120891_0_0_6"/>
<feature type="domain" description="DUF4124" evidence="1">
    <location>
        <begin position="21"/>
        <end position="67"/>
    </location>
</feature>
<proteinExistence type="predicted"/>
<organism evidence="2 3">
    <name type="scientific">Allofrancisella guangzhouensis</name>
    <dbReference type="NCBI Taxonomy" id="594679"/>
    <lineage>
        <taxon>Bacteria</taxon>
        <taxon>Pseudomonadati</taxon>
        <taxon>Pseudomonadota</taxon>
        <taxon>Gammaproteobacteria</taxon>
        <taxon>Thiotrichales</taxon>
        <taxon>Francisellaceae</taxon>
        <taxon>Allofrancisella</taxon>
    </lineage>
</organism>
<dbReference type="RefSeq" id="WP_039125521.1">
    <property type="nucleotide sequence ID" value="NZ_CP010427.1"/>
</dbReference>
<dbReference type="Pfam" id="PF13511">
    <property type="entry name" value="DUF4124"/>
    <property type="match status" value="1"/>
</dbReference>
<dbReference type="InterPro" id="IPR025392">
    <property type="entry name" value="DUF4124"/>
</dbReference>
<evidence type="ECO:0000313" key="2">
    <source>
        <dbReference type="EMBL" id="AJC49444.1"/>
    </source>
</evidence>
<dbReference type="OrthoDB" id="7062774at2"/>
<dbReference type="AlphaFoldDB" id="A0A0A8E647"/>
<accession>A0A0A8E647</accession>